<accession>A0ABU7VUG6</accession>
<keyword evidence="2" id="KW-0547">Nucleotide-binding</keyword>
<reference evidence="2 3" key="1">
    <citation type="submission" date="2024-02" db="EMBL/GenBank/DDBJ databases">
        <title>A nitrogen-fixing paenibacillus bacterium.</title>
        <authorList>
            <person name="Zhang W.L."/>
            <person name="Chen S.F."/>
        </authorList>
    </citation>
    <scope>NUCLEOTIDE SEQUENCE [LARGE SCALE GENOMIC DNA]</scope>
    <source>
        <strain evidence="2 3">M1</strain>
    </source>
</reference>
<keyword evidence="2" id="KW-0067">ATP-binding</keyword>
<proteinExistence type="predicted"/>
<dbReference type="InterPro" id="IPR011545">
    <property type="entry name" value="DEAD/DEAH_box_helicase_dom"/>
</dbReference>
<dbReference type="Pfam" id="PF00270">
    <property type="entry name" value="DEAD"/>
    <property type="match status" value="1"/>
</dbReference>
<keyword evidence="2" id="KW-0347">Helicase</keyword>
<evidence type="ECO:0000259" key="1">
    <source>
        <dbReference type="PROSITE" id="PS51192"/>
    </source>
</evidence>
<gene>
    <name evidence="2" type="ORF">V3851_16380</name>
</gene>
<sequence>MLNERVVYLCPTNQLVNQVVEEAKNKYDIHPIAFTGSNKNYNPLDKAAYRDAEAIAVTNYSSLFNSGPFFNNPNFIILDDAHAAENW</sequence>
<dbReference type="RefSeq" id="WP_331847624.1">
    <property type="nucleotide sequence ID" value="NZ_JAZHPZ010000008.1"/>
</dbReference>
<dbReference type="PROSITE" id="PS51192">
    <property type="entry name" value="HELICASE_ATP_BIND_1"/>
    <property type="match status" value="1"/>
</dbReference>
<dbReference type="InterPro" id="IPR027417">
    <property type="entry name" value="P-loop_NTPase"/>
</dbReference>
<feature type="domain" description="Helicase ATP-binding" evidence="1">
    <location>
        <begin position="1"/>
        <end position="87"/>
    </location>
</feature>
<evidence type="ECO:0000313" key="3">
    <source>
        <dbReference type="Proteomes" id="UP001306950"/>
    </source>
</evidence>
<keyword evidence="3" id="KW-1185">Reference proteome</keyword>
<dbReference type="Gene3D" id="3.40.50.300">
    <property type="entry name" value="P-loop containing nucleotide triphosphate hydrolases"/>
    <property type="match status" value="1"/>
</dbReference>
<dbReference type="Proteomes" id="UP001306950">
    <property type="component" value="Unassembled WGS sequence"/>
</dbReference>
<organism evidence="2 3">
    <name type="scientific">Paenibacillus haidiansis</name>
    <dbReference type="NCBI Taxonomy" id="1574488"/>
    <lineage>
        <taxon>Bacteria</taxon>
        <taxon>Bacillati</taxon>
        <taxon>Bacillota</taxon>
        <taxon>Bacilli</taxon>
        <taxon>Bacillales</taxon>
        <taxon>Paenibacillaceae</taxon>
        <taxon>Paenibacillus</taxon>
    </lineage>
</organism>
<evidence type="ECO:0000313" key="2">
    <source>
        <dbReference type="EMBL" id="MEF2967404.1"/>
    </source>
</evidence>
<dbReference type="EMBL" id="JAZHPZ010000008">
    <property type="protein sequence ID" value="MEF2967404.1"/>
    <property type="molecule type" value="Genomic_DNA"/>
</dbReference>
<dbReference type="SUPFAM" id="SSF52540">
    <property type="entry name" value="P-loop containing nucleoside triphosphate hydrolases"/>
    <property type="match status" value="1"/>
</dbReference>
<comment type="caution">
    <text evidence="2">The sequence shown here is derived from an EMBL/GenBank/DDBJ whole genome shotgun (WGS) entry which is preliminary data.</text>
</comment>
<protein>
    <submittedName>
        <fullName evidence="2">DEAD/DEAH box helicase</fullName>
    </submittedName>
</protein>
<keyword evidence="2" id="KW-0378">Hydrolase</keyword>
<name>A0ABU7VUG6_9BACL</name>
<dbReference type="GO" id="GO:0004386">
    <property type="term" value="F:helicase activity"/>
    <property type="evidence" value="ECO:0007669"/>
    <property type="project" value="UniProtKB-KW"/>
</dbReference>
<dbReference type="InterPro" id="IPR014001">
    <property type="entry name" value="Helicase_ATP-bd"/>
</dbReference>